<dbReference type="RefSeq" id="WP_143720120.1">
    <property type="nucleotide sequence ID" value="NZ_VKDB01000005.1"/>
</dbReference>
<dbReference type="AlphaFoldDB" id="A0A553V295"/>
<gene>
    <name evidence="1" type="ORF">FNU79_06715</name>
</gene>
<organism evidence="1 2">
    <name type="scientific">Deinococcus detaillensis</name>
    <dbReference type="NCBI Taxonomy" id="2592048"/>
    <lineage>
        <taxon>Bacteria</taxon>
        <taxon>Thermotogati</taxon>
        <taxon>Deinococcota</taxon>
        <taxon>Deinococci</taxon>
        <taxon>Deinococcales</taxon>
        <taxon>Deinococcaceae</taxon>
        <taxon>Deinococcus</taxon>
    </lineage>
</organism>
<protein>
    <submittedName>
        <fullName evidence="1">DUF2785 domain-containing protein</fullName>
    </submittedName>
</protein>
<dbReference type="Pfam" id="PF10978">
    <property type="entry name" value="DUF2785"/>
    <property type="match status" value="1"/>
</dbReference>
<dbReference type="Proteomes" id="UP000316092">
    <property type="component" value="Unassembled WGS sequence"/>
</dbReference>
<evidence type="ECO:0000313" key="2">
    <source>
        <dbReference type="Proteomes" id="UP000316092"/>
    </source>
</evidence>
<keyword evidence="2" id="KW-1185">Reference proteome</keyword>
<sequence length="282" mass="30972">MKLTDWASVAANSYNLPEGLYPPDALPELLGMLASPDPTVRDEQAYMTLSEWTQAGHFDAVLAELGARTTALLRAPDILSRSFSALILGEAVRRDTNLLREQGKELAFRLLWYPSALAAWHHWYPNEADVRSFEEGTGWIHTVAHGADTALALALHPQASAADLQLILDTLTARLRSLPLYLSQTEDDRLALAVLAVLSRPEVTVEYISSWLENYQTLWASSAAGLIPAGPVLAVRTLHSLHTLLHLGATLGDVTLHPAYSAETLELVQEALRSIYPYYGQP</sequence>
<proteinExistence type="predicted"/>
<dbReference type="InterPro" id="IPR021247">
    <property type="entry name" value="DUF2785"/>
</dbReference>
<evidence type="ECO:0000313" key="1">
    <source>
        <dbReference type="EMBL" id="TSA86351.1"/>
    </source>
</evidence>
<reference evidence="1 2" key="1">
    <citation type="submission" date="2019-07" db="EMBL/GenBank/DDBJ databases">
        <title>Deinococcus detaillus sp. nov., isolated from humus soil in Antarctica.</title>
        <authorList>
            <person name="Zhang K."/>
        </authorList>
    </citation>
    <scope>NUCLEOTIDE SEQUENCE [LARGE SCALE GENOMIC DNA]</scope>
    <source>
        <strain evidence="1 2">H1</strain>
    </source>
</reference>
<dbReference type="EMBL" id="VKDB01000005">
    <property type="protein sequence ID" value="TSA86351.1"/>
    <property type="molecule type" value="Genomic_DNA"/>
</dbReference>
<accession>A0A553V295</accession>
<comment type="caution">
    <text evidence="1">The sequence shown here is derived from an EMBL/GenBank/DDBJ whole genome shotgun (WGS) entry which is preliminary data.</text>
</comment>
<name>A0A553V295_9DEIO</name>
<dbReference type="OrthoDB" id="7619731at2"/>